<dbReference type="PANTHER" id="PTHR43649:SF33">
    <property type="entry name" value="POLYGALACTURONAN_RHAMNOGALACTURONAN-BINDING PROTEIN YTCQ"/>
    <property type="match status" value="1"/>
</dbReference>
<feature type="compositionally biased region" description="Low complexity" evidence="2">
    <location>
        <begin position="32"/>
        <end position="64"/>
    </location>
</feature>
<feature type="signal peptide" evidence="3">
    <location>
        <begin position="1"/>
        <end position="23"/>
    </location>
</feature>
<dbReference type="EMBL" id="QRDZ01000005">
    <property type="protein sequence ID" value="RED85265.1"/>
    <property type="molecule type" value="Genomic_DNA"/>
</dbReference>
<dbReference type="CDD" id="cd13580">
    <property type="entry name" value="PBP2_AlgQ_like_1"/>
    <property type="match status" value="1"/>
</dbReference>
<dbReference type="SUPFAM" id="SSF53850">
    <property type="entry name" value="Periplasmic binding protein-like II"/>
    <property type="match status" value="1"/>
</dbReference>
<comment type="caution">
    <text evidence="4">The sequence shown here is derived from an EMBL/GenBank/DDBJ whole genome shotgun (WGS) entry which is preliminary data.</text>
</comment>
<accession>A0A3D9KFK0</accession>
<protein>
    <submittedName>
        <fullName evidence="4">Putative aldouronate transport system substrate-binding protein</fullName>
    </submittedName>
</protein>
<feature type="chain" id="PRO_5039082993" evidence="3">
    <location>
        <begin position="24"/>
        <end position="573"/>
    </location>
</feature>
<dbReference type="RefSeq" id="WP_181917581.1">
    <property type="nucleotide sequence ID" value="NZ_QRDZ01000005.1"/>
</dbReference>
<evidence type="ECO:0000313" key="4">
    <source>
        <dbReference type="EMBL" id="RED85265.1"/>
    </source>
</evidence>
<gene>
    <name evidence="4" type="ORF">DFP98_105276</name>
</gene>
<feature type="region of interest" description="Disordered" evidence="2">
    <location>
        <begin position="29"/>
        <end position="64"/>
    </location>
</feature>
<sequence length="573" mass="62341">MQLGKFKIPVLLATVTAMLLLSACGDSNNSKGETAAPSAGASAAPGSASASTEPSSSASAEAPADPMAKYDPAIELSTVVISDPTMKFENGDSVDNNKYYRTYEKELGIKLTNLWVADQSQRDQKMNLAISSNDLPDILHVDAKQLQLLYRSGKLADLTDVYEQYATPFTKQFLTVDGGFNLESGKFNGRLFAIPETQSYLDGAFVLWIRTDWLTKLGLPEPKTMDDVLNIAIAFANDDPDGNGKKDTIGLPLTKDVFAGYAGTEGLFYGYGAYPGVDVWVQDDNGELVSGNIQPQVKTALAKFQELFKAGVIDPEFGVKDVWKAAESAVAGKNGLFFGTMANSFQLQPGKERDPEMEWKAFPIPSADGGLAKVLRSRVTNTGYYVVNKSAKNPEAAMKMLNLFIDKQFGPTPDKEFVDDGVAWKLAALRPMPAAKNYDNFKAVRDALSSGDASKLTAEQQNIMKNVEQLKAGNVGDNNWAMVKVFGEGGSYAAIDQYVLGDSFRFNEFYGSPTETMLAKGSVLSKLTTETFTKIIMGKSAVEDFDDYVKKWKAMGGDAITQEINEWYSTKSK</sequence>
<proteinExistence type="predicted"/>
<keyword evidence="1 3" id="KW-0732">Signal</keyword>
<evidence type="ECO:0000313" key="5">
    <source>
        <dbReference type="Proteomes" id="UP000256977"/>
    </source>
</evidence>
<dbReference type="Gene3D" id="3.40.190.10">
    <property type="entry name" value="Periplasmic binding protein-like II"/>
    <property type="match status" value="3"/>
</dbReference>
<organism evidence="4 5">
    <name type="scientific">Cohnella phaseoli</name>
    <dbReference type="NCBI Taxonomy" id="456490"/>
    <lineage>
        <taxon>Bacteria</taxon>
        <taxon>Bacillati</taxon>
        <taxon>Bacillota</taxon>
        <taxon>Bacilli</taxon>
        <taxon>Bacillales</taxon>
        <taxon>Paenibacillaceae</taxon>
        <taxon>Cohnella</taxon>
    </lineage>
</organism>
<dbReference type="InterPro" id="IPR050490">
    <property type="entry name" value="Bact_solute-bd_prot1"/>
</dbReference>
<dbReference type="Proteomes" id="UP000256977">
    <property type="component" value="Unassembled WGS sequence"/>
</dbReference>
<dbReference type="PROSITE" id="PS51257">
    <property type="entry name" value="PROKAR_LIPOPROTEIN"/>
    <property type="match status" value="1"/>
</dbReference>
<dbReference type="AlphaFoldDB" id="A0A3D9KFK0"/>
<evidence type="ECO:0000256" key="1">
    <source>
        <dbReference type="ARBA" id="ARBA00022729"/>
    </source>
</evidence>
<dbReference type="PANTHER" id="PTHR43649">
    <property type="entry name" value="ARABINOSE-BINDING PROTEIN-RELATED"/>
    <property type="match status" value="1"/>
</dbReference>
<keyword evidence="5" id="KW-1185">Reference proteome</keyword>
<evidence type="ECO:0000256" key="3">
    <source>
        <dbReference type="SAM" id="SignalP"/>
    </source>
</evidence>
<evidence type="ECO:0000256" key="2">
    <source>
        <dbReference type="SAM" id="MobiDB-lite"/>
    </source>
</evidence>
<reference evidence="4 5" key="1">
    <citation type="submission" date="2018-07" db="EMBL/GenBank/DDBJ databases">
        <title>Genomic Encyclopedia of Type Strains, Phase III (KMG-III): the genomes of soil and plant-associated and newly described type strains.</title>
        <authorList>
            <person name="Whitman W."/>
        </authorList>
    </citation>
    <scope>NUCLEOTIDE SEQUENCE [LARGE SCALE GENOMIC DNA]</scope>
    <source>
        <strain evidence="4 5">CECT 7287</strain>
    </source>
</reference>
<name>A0A3D9KFK0_9BACL</name>